<comment type="caution">
    <text evidence="11">The sequence shown here is derived from an EMBL/GenBank/DDBJ whole genome shotgun (WGS) entry which is preliminary data.</text>
</comment>
<evidence type="ECO:0000256" key="3">
    <source>
        <dbReference type="ARBA" id="ARBA00022679"/>
    </source>
</evidence>
<sequence>MFAICKIFNPASGGMPSFSTTTRLFKAKERGRKEEKVKVKERKKENEILQELFATAARLAPDSLFIAGLGTLLKEGRYKVIRKLDQGLRSNTFLVEDLQFSYVFLTMTLLCRLTFSISISELRPKYLAAKIFSADATKANDYIQELQILLRVLEHQVGRPAQPLLPILCDHFAQPGLHGLHYFFLTRSFRTDVDAFRASAPTGKLGVHIVKPIVACTLEALQRLHSHDIIHTDIKANNLLFLGPSPAQTEEIMKRDPPLYNGVCTVNETIQVVLSGLGAALCADLDKPSPPGNIRTFALRAPENIVRVQCGKEVDIWAIGCMTYELLTGQSLFRPLAIPSLTSDESLLLLQFAVTGETLSKDIIDQSPVRDRFFDPEGIFIHSKENIYPPRSIKKRLGKLCKDDLTKIQINAAAKFINDCLRLNPHDRPTADQLYMHPWLSTAFSGGEDNEDQLANGNGNVRMPLLPMSTVQEK</sequence>
<keyword evidence="3" id="KW-0808">Transferase</keyword>
<keyword evidence="4" id="KW-0547">Nucleotide-binding</keyword>
<dbReference type="EMBL" id="BPWL01000010">
    <property type="protein sequence ID" value="GJJ14798.1"/>
    <property type="molecule type" value="Genomic_DNA"/>
</dbReference>
<comment type="catalytic activity">
    <reaction evidence="8">
        <text>L-seryl-[protein] + ATP = O-phospho-L-seryl-[protein] + ADP + H(+)</text>
        <dbReference type="Rhea" id="RHEA:17989"/>
        <dbReference type="Rhea" id="RHEA-COMP:9863"/>
        <dbReference type="Rhea" id="RHEA-COMP:11604"/>
        <dbReference type="ChEBI" id="CHEBI:15378"/>
        <dbReference type="ChEBI" id="CHEBI:29999"/>
        <dbReference type="ChEBI" id="CHEBI:30616"/>
        <dbReference type="ChEBI" id="CHEBI:83421"/>
        <dbReference type="ChEBI" id="CHEBI:456216"/>
        <dbReference type="EC" id="2.7.11.1"/>
    </reaction>
</comment>
<organism evidence="11 12">
    <name type="scientific">Clathrus columnatus</name>
    <dbReference type="NCBI Taxonomy" id="1419009"/>
    <lineage>
        <taxon>Eukaryota</taxon>
        <taxon>Fungi</taxon>
        <taxon>Dikarya</taxon>
        <taxon>Basidiomycota</taxon>
        <taxon>Agaricomycotina</taxon>
        <taxon>Agaricomycetes</taxon>
        <taxon>Phallomycetidae</taxon>
        <taxon>Phallales</taxon>
        <taxon>Clathraceae</taxon>
        <taxon>Clathrus</taxon>
    </lineage>
</organism>
<dbReference type="Gene3D" id="1.10.510.10">
    <property type="entry name" value="Transferase(Phosphotransferase) domain 1"/>
    <property type="match status" value="1"/>
</dbReference>
<dbReference type="PROSITE" id="PS50011">
    <property type="entry name" value="PROTEIN_KINASE_DOM"/>
    <property type="match status" value="1"/>
</dbReference>
<dbReference type="GO" id="GO:0005524">
    <property type="term" value="F:ATP binding"/>
    <property type="evidence" value="ECO:0007669"/>
    <property type="project" value="UniProtKB-KW"/>
</dbReference>
<feature type="domain" description="Protein kinase" evidence="10">
    <location>
        <begin position="78"/>
        <end position="440"/>
    </location>
</feature>
<dbReference type="InterPro" id="IPR000719">
    <property type="entry name" value="Prot_kinase_dom"/>
</dbReference>
<evidence type="ECO:0000256" key="7">
    <source>
        <dbReference type="ARBA" id="ARBA00047899"/>
    </source>
</evidence>
<dbReference type="PROSITE" id="PS00108">
    <property type="entry name" value="PROTEIN_KINASE_ST"/>
    <property type="match status" value="1"/>
</dbReference>
<evidence type="ECO:0000256" key="9">
    <source>
        <dbReference type="SAM" id="MobiDB-lite"/>
    </source>
</evidence>
<evidence type="ECO:0000313" key="12">
    <source>
        <dbReference type="Proteomes" id="UP001050691"/>
    </source>
</evidence>
<keyword evidence="5" id="KW-0418">Kinase</keyword>
<name>A0AAV5AP14_9AGAM</name>
<dbReference type="AlphaFoldDB" id="A0AAV5AP14"/>
<dbReference type="SMART" id="SM00220">
    <property type="entry name" value="S_TKc"/>
    <property type="match status" value="1"/>
</dbReference>
<evidence type="ECO:0000256" key="2">
    <source>
        <dbReference type="ARBA" id="ARBA00022527"/>
    </source>
</evidence>
<reference evidence="11" key="1">
    <citation type="submission" date="2021-10" db="EMBL/GenBank/DDBJ databases">
        <title>De novo Genome Assembly of Clathrus columnatus (Basidiomycota, Fungi) Using Illumina and Nanopore Sequence Data.</title>
        <authorList>
            <person name="Ogiso-Tanaka E."/>
            <person name="Itagaki H."/>
            <person name="Hosoya T."/>
            <person name="Hosaka K."/>
        </authorList>
    </citation>
    <scope>NUCLEOTIDE SEQUENCE</scope>
    <source>
        <strain evidence="11">MO-923</strain>
    </source>
</reference>
<proteinExistence type="predicted"/>
<dbReference type="InterPro" id="IPR051334">
    <property type="entry name" value="SRPK"/>
</dbReference>
<dbReference type="PANTHER" id="PTHR47634">
    <property type="entry name" value="PROTEIN KINASE DOMAIN-CONTAINING PROTEIN-RELATED"/>
    <property type="match status" value="1"/>
</dbReference>
<keyword evidence="6" id="KW-0067">ATP-binding</keyword>
<evidence type="ECO:0000256" key="6">
    <source>
        <dbReference type="ARBA" id="ARBA00022840"/>
    </source>
</evidence>
<evidence type="ECO:0000256" key="5">
    <source>
        <dbReference type="ARBA" id="ARBA00022777"/>
    </source>
</evidence>
<dbReference type="SUPFAM" id="SSF56112">
    <property type="entry name" value="Protein kinase-like (PK-like)"/>
    <property type="match status" value="1"/>
</dbReference>
<keyword evidence="12" id="KW-1185">Reference proteome</keyword>
<dbReference type="InterPro" id="IPR011009">
    <property type="entry name" value="Kinase-like_dom_sf"/>
</dbReference>
<evidence type="ECO:0000313" key="11">
    <source>
        <dbReference type="EMBL" id="GJJ14798.1"/>
    </source>
</evidence>
<feature type="region of interest" description="Disordered" evidence="9">
    <location>
        <begin position="448"/>
        <end position="474"/>
    </location>
</feature>
<accession>A0AAV5AP14</accession>
<dbReference type="GO" id="GO:0004674">
    <property type="term" value="F:protein serine/threonine kinase activity"/>
    <property type="evidence" value="ECO:0007669"/>
    <property type="project" value="UniProtKB-KW"/>
</dbReference>
<dbReference type="GO" id="GO:0050684">
    <property type="term" value="P:regulation of mRNA processing"/>
    <property type="evidence" value="ECO:0007669"/>
    <property type="project" value="TreeGrafter"/>
</dbReference>
<gene>
    <name evidence="11" type="ORF">Clacol_009066</name>
</gene>
<evidence type="ECO:0000256" key="4">
    <source>
        <dbReference type="ARBA" id="ARBA00022741"/>
    </source>
</evidence>
<dbReference type="Proteomes" id="UP001050691">
    <property type="component" value="Unassembled WGS sequence"/>
</dbReference>
<dbReference type="GO" id="GO:0000245">
    <property type="term" value="P:spliceosomal complex assembly"/>
    <property type="evidence" value="ECO:0007669"/>
    <property type="project" value="TreeGrafter"/>
</dbReference>
<evidence type="ECO:0000256" key="8">
    <source>
        <dbReference type="ARBA" id="ARBA00048679"/>
    </source>
</evidence>
<keyword evidence="2" id="KW-0723">Serine/threonine-protein kinase</keyword>
<protein>
    <recommendedName>
        <fullName evidence="1">non-specific serine/threonine protein kinase</fullName>
        <ecNumber evidence="1">2.7.11.1</ecNumber>
    </recommendedName>
</protein>
<comment type="catalytic activity">
    <reaction evidence="7">
        <text>L-threonyl-[protein] + ATP = O-phospho-L-threonyl-[protein] + ADP + H(+)</text>
        <dbReference type="Rhea" id="RHEA:46608"/>
        <dbReference type="Rhea" id="RHEA-COMP:11060"/>
        <dbReference type="Rhea" id="RHEA-COMP:11605"/>
        <dbReference type="ChEBI" id="CHEBI:15378"/>
        <dbReference type="ChEBI" id="CHEBI:30013"/>
        <dbReference type="ChEBI" id="CHEBI:30616"/>
        <dbReference type="ChEBI" id="CHEBI:61977"/>
        <dbReference type="ChEBI" id="CHEBI:456216"/>
        <dbReference type="EC" id="2.7.11.1"/>
    </reaction>
</comment>
<evidence type="ECO:0000259" key="10">
    <source>
        <dbReference type="PROSITE" id="PS50011"/>
    </source>
</evidence>
<dbReference type="Pfam" id="PF00069">
    <property type="entry name" value="Pkinase"/>
    <property type="match status" value="1"/>
</dbReference>
<dbReference type="Gene3D" id="3.30.200.20">
    <property type="entry name" value="Phosphorylase Kinase, domain 1"/>
    <property type="match status" value="1"/>
</dbReference>
<dbReference type="EC" id="2.7.11.1" evidence="1"/>
<evidence type="ECO:0000256" key="1">
    <source>
        <dbReference type="ARBA" id="ARBA00012513"/>
    </source>
</evidence>
<dbReference type="InterPro" id="IPR008271">
    <property type="entry name" value="Ser/Thr_kinase_AS"/>
</dbReference>
<dbReference type="PANTHER" id="PTHR47634:SF9">
    <property type="entry name" value="PROTEIN KINASE DOMAIN-CONTAINING PROTEIN-RELATED"/>
    <property type="match status" value="1"/>
</dbReference>